<sequence>MSERDPEQTDRRAGRSGVSRRGLLVGAAALGGAGVGGVAGAGLARASAADVPAADAAGQRVVSPYGAHQAGIATPAQGFATLVAFDLVARTDRDALVRLMRIWSDDIGRLCAGRAGLSDTEPELAQVPAALTITLGYGPGLFTAARLESERPSWLAPLPPFGVDRLEDRWNGGDVLLQVCADDPTTVAHAVRLLTKEARTFTTVRWVQHGFRRAPGSTPPGTSMRNLMGQVDGTHTIADDEMDGLVWVGDRSAEWFGAQPAWLEGGTSLVVRRIAMNLDTWDELDAPAREDVIGRRLADGAPLTGGAEHDDVDLDAVGDNGLPVIGAYAHVRRARSDDPHQRFLRRPYSYDAAPTGGALSDSGLIFATYQADVTRQFTPIQQRLDELDLLNQWTTPVGSAVFAVPPGFEQGGWLGEPLLG</sequence>
<dbReference type="GO" id="GO:0005829">
    <property type="term" value="C:cytosol"/>
    <property type="evidence" value="ECO:0007669"/>
    <property type="project" value="TreeGrafter"/>
</dbReference>
<keyword evidence="12" id="KW-1185">Reference proteome</keyword>
<dbReference type="AlphaFoldDB" id="A0A2M9BJD6"/>
<gene>
    <name evidence="11" type="ORF">CLV56_2310</name>
</gene>
<reference evidence="11 12" key="1">
    <citation type="submission" date="2017-11" db="EMBL/GenBank/DDBJ databases">
        <title>Genomic Encyclopedia of Archaeal and Bacterial Type Strains, Phase II (KMG-II): From Individual Species to Whole Genera.</title>
        <authorList>
            <person name="Goeker M."/>
        </authorList>
    </citation>
    <scope>NUCLEOTIDE SEQUENCE [LARGE SCALE GENOMIC DNA]</scope>
    <source>
        <strain evidence="11 12">DSM 27763</strain>
    </source>
</reference>
<dbReference type="InterPro" id="IPR048327">
    <property type="entry name" value="Dyp_perox_N"/>
</dbReference>
<dbReference type="Pfam" id="PF04261">
    <property type="entry name" value="Dyp_perox_N"/>
    <property type="match status" value="1"/>
</dbReference>
<feature type="domain" description="Dyp-type peroxidase N-terminal" evidence="9">
    <location>
        <begin position="69"/>
        <end position="212"/>
    </location>
</feature>
<evidence type="ECO:0000259" key="9">
    <source>
        <dbReference type="Pfam" id="PF04261"/>
    </source>
</evidence>
<dbReference type="GO" id="GO:0020037">
    <property type="term" value="F:heme binding"/>
    <property type="evidence" value="ECO:0007669"/>
    <property type="project" value="InterPro"/>
</dbReference>
<keyword evidence="7" id="KW-0408">Iron</keyword>
<dbReference type="PANTHER" id="PTHR30521:SF4">
    <property type="entry name" value="DEFERROCHELATASE"/>
    <property type="match status" value="1"/>
</dbReference>
<comment type="cofactor">
    <cofactor evidence="1">
        <name>heme b</name>
        <dbReference type="ChEBI" id="CHEBI:60344"/>
    </cofactor>
</comment>
<dbReference type="InterPro" id="IPR011008">
    <property type="entry name" value="Dimeric_a/b-barrel"/>
</dbReference>
<evidence type="ECO:0000256" key="2">
    <source>
        <dbReference type="ARBA" id="ARBA00022559"/>
    </source>
</evidence>
<dbReference type="InterPro" id="IPR048328">
    <property type="entry name" value="Dyp_perox_C"/>
</dbReference>
<dbReference type="OrthoDB" id="9781066at2"/>
<dbReference type="PROSITE" id="PS51318">
    <property type="entry name" value="TAT"/>
    <property type="match status" value="1"/>
</dbReference>
<evidence type="ECO:0000256" key="4">
    <source>
        <dbReference type="ARBA" id="ARBA00022723"/>
    </source>
</evidence>
<evidence type="ECO:0000256" key="8">
    <source>
        <dbReference type="ARBA" id="ARBA00025737"/>
    </source>
</evidence>
<dbReference type="PANTHER" id="PTHR30521">
    <property type="entry name" value="DEFERROCHELATASE/PEROXIDASE"/>
    <property type="match status" value="1"/>
</dbReference>
<dbReference type="Pfam" id="PF20628">
    <property type="entry name" value="Dyp_perox_C"/>
    <property type="match status" value="1"/>
</dbReference>
<keyword evidence="6" id="KW-0560">Oxidoreductase</keyword>
<dbReference type="PROSITE" id="PS51404">
    <property type="entry name" value="DYP_PEROXIDASE"/>
    <property type="match status" value="1"/>
</dbReference>
<dbReference type="InterPro" id="IPR006314">
    <property type="entry name" value="Dyp_peroxidase"/>
</dbReference>
<proteinExistence type="inferred from homology"/>
<evidence type="ECO:0000259" key="10">
    <source>
        <dbReference type="Pfam" id="PF20628"/>
    </source>
</evidence>
<dbReference type="NCBIfam" id="TIGR01413">
    <property type="entry name" value="Dyp_perox_fam"/>
    <property type="match status" value="1"/>
</dbReference>
<dbReference type="GO" id="GO:0004601">
    <property type="term" value="F:peroxidase activity"/>
    <property type="evidence" value="ECO:0007669"/>
    <property type="project" value="UniProtKB-KW"/>
</dbReference>
<dbReference type="InterPro" id="IPR006311">
    <property type="entry name" value="TAT_signal"/>
</dbReference>
<comment type="similarity">
    <text evidence="8">Belongs to the DyP-type peroxidase family.</text>
</comment>
<dbReference type="GO" id="GO:0046872">
    <property type="term" value="F:metal ion binding"/>
    <property type="evidence" value="ECO:0007669"/>
    <property type="project" value="UniProtKB-KW"/>
</dbReference>
<evidence type="ECO:0000313" key="12">
    <source>
        <dbReference type="Proteomes" id="UP000230842"/>
    </source>
</evidence>
<keyword evidence="3" id="KW-0349">Heme</keyword>
<evidence type="ECO:0000256" key="3">
    <source>
        <dbReference type="ARBA" id="ARBA00022617"/>
    </source>
</evidence>
<dbReference type="Proteomes" id="UP000230842">
    <property type="component" value="Unassembled WGS sequence"/>
</dbReference>
<evidence type="ECO:0000313" key="11">
    <source>
        <dbReference type="EMBL" id="PJJ58065.1"/>
    </source>
</evidence>
<keyword evidence="5" id="KW-0732">Signal</keyword>
<accession>A0A2M9BJD6</accession>
<name>A0A2M9BJD6_9ACTN</name>
<protein>
    <submittedName>
        <fullName evidence="11">Dye decolorizing peroxidase</fullName>
    </submittedName>
</protein>
<dbReference type="RefSeq" id="WP_100414847.1">
    <property type="nucleotide sequence ID" value="NZ_PGEZ01000001.1"/>
</dbReference>
<evidence type="ECO:0000256" key="7">
    <source>
        <dbReference type="ARBA" id="ARBA00023004"/>
    </source>
</evidence>
<keyword evidence="2 11" id="KW-0575">Peroxidase</keyword>
<dbReference type="SUPFAM" id="SSF54909">
    <property type="entry name" value="Dimeric alpha+beta barrel"/>
    <property type="match status" value="1"/>
</dbReference>
<comment type="caution">
    <text evidence="11">The sequence shown here is derived from an EMBL/GenBank/DDBJ whole genome shotgun (WGS) entry which is preliminary data.</text>
</comment>
<dbReference type="EMBL" id="PGEZ01000001">
    <property type="protein sequence ID" value="PJJ58065.1"/>
    <property type="molecule type" value="Genomic_DNA"/>
</dbReference>
<keyword evidence="4" id="KW-0479">Metal-binding</keyword>
<organism evidence="11 12">
    <name type="scientific">Mumia flava</name>
    <dbReference type="NCBI Taxonomy" id="1348852"/>
    <lineage>
        <taxon>Bacteria</taxon>
        <taxon>Bacillati</taxon>
        <taxon>Actinomycetota</taxon>
        <taxon>Actinomycetes</taxon>
        <taxon>Propionibacteriales</taxon>
        <taxon>Nocardioidaceae</taxon>
        <taxon>Mumia</taxon>
    </lineage>
</organism>
<evidence type="ECO:0000256" key="6">
    <source>
        <dbReference type="ARBA" id="ARBA00023002"/>
    </source>
</evidence>
<evidence type="ECO:0000256" key="1">
    <source>
        <dbReference type="ARBA" id="ARBA00001970"/>
    </source>
</evidence>
<evidence type="ECO:0000256" key="5">
    <source>
        <dbReference type="ARBA" id="ARBA00022729"/>
    </source>
</evidence>
<feature type="domain" description="Dyp-type peroxidase C-terminal" evidence="10">
    <location>
        <begin position="225"/>
        <end position="407"/>
    </location>
</feature>